<evidence type="ECO:0000313" key="5">
    <source>
        <dbReference type="Proteomes" id="UP000503447"/>
    </source>
</evidence>
<dbReference type="Proteomes" id="UP000503447">
    <property type="component" value="Chromosome"/>
</dbReference>
<dbReference type="InterPro" id="IPR028098">
    <property type="entry name" value="Glyco_trans_4-like_N"/>
</dbReference>
<keyword evidence="1 4" id="KW-0808">Transferase</keyword>
<dbReference type="RefSeq" id="WP_171475546.1">
    <property type="nucleotide sequence ID" value="NZ_CP053452.2"/>
</dbReference>
<gene>
    <name evidence="4" type="ORF">FTUN_8530</name>
</gene>
<organism evidence="4 5">
    <name type="scientific">Frigoriglobus tundricola</name>
    <dbReference type="NCBI Taxonomy" id="2774151"/>
    <lineage>
        <taxon>Bacteria</taxon>
        <taxon>Pseudomonadati</taxon>
        <taxon>Planctomycetota</taxon>
        <taxon>Planctomycetia</taxon>
        <taxon>Gemmatales</taxon>
        <taxon>Gemmataceae</taxon>
        <taxon>Frigoriglobus</taxon>
    </lineage>
</organism>
<dbReference type="GO" id="GO:0009103">
    <property type="term" value="P:lipopolysaccharide biosynthetic process"/>
    <property type="evidence" value="ECO:0007669"/>
    <property type="project" value="TreeGrafter"/>
</dbReference>
<dbReference type="PANTHER" id="PTHR46401:SF2">
    <property type="entry name" value="GLYCOSYLTRANSFERASE WBBK-RELATED"/>
    <property type="match status" value="1"/>
</dbReference>
<dbReference type="AlphaFoldDB" id="A0A6M5Z5Q3"/>
<evidence type="ECO:0000259" key="2">
    <source>
        <dbReference type="Pfam" id="PF00534"/>
    </source>
</evidence>
<evidence type="ECO:0000256" key="1">
    <source>
        <dbReference type="ARBA" id="ARBA00022679"/>
    </source>
</evidence>
<dbReference type="InterPro" id="IPR001296">
    <property type="entry name" value="Glyco_trans_1"/>
</dbReference>
<dbReference type="KEGG" id="ftj:FTUN_8530"/>
<dbReference type="SUPFAM" id="SSF53756">
    <property type="entry name" value="UDP-Glycosyltransferase/glycogen phosphorylase"/>
    <property type="match status" value="1"/>
</dbReference>
<dbReference type="EMBL" id="CP053452">
    <property type="protein sequence ID" value="QJX00892.1"/>
    <property type="molecule type" value="Genomic_DNA"/>
</dbReference>
<dbReference type="CDD" id="cd03809">
    <property type="entry name" value="GT4_MtfB-like"/>
    <property type="match status" value="1"/>
</dbReference>
<reference evidence="5" key="1">
    <citation type="submission" date="2020-05" db="EMBL/GenBank/DDBJ databases">
        <title>Frigoriglobus tundricola gen. nov., sp. nov., a psychrotolerant cellulolytic planctomycete of the family Gemmataceae with two divergent copies of 16S rRNA gene.</title>
        <authorList>
            <person name="Kulichevskaya I.S."/>
            <person name="Ivanova A.A."/>
            <person name="Naumoff D.G."/>
            <person name="Beletsky A.V."/>
            <person name="Rijpstra W.I.C."/>
            <person name="Sinninghe Damste J.S."/>
            <person name="Mardanov A.V."/>
            <person name="Ravin N.V."/>
            <person name="Dedysh S.N."/>
        </authorList>
    </citation>
    <scope>NUCLEOTIDE SEQUENCE [LARGE SCALE GENOMIC DNA]</scope>
    <source>
        <strain evidence="5">PL17</strain>
    </source>
</reference>
<evidence type="ECO:0000259" key="3">
    <source>
        <dbReference type="Pfam" id="PF13439"/>
    </source>
</evidence>
<accession>A0A6M5Z5Q3</accession>
<keyword evidence="5" id="KW-1185">Reference proteome</keyword>
<dbReference type="Pfam" id="PF00534">
    <property type="entry name" value="Glycos_transf_1"/>
    <property type="match status" value="1"/>
</dbReference>
<feature type="domain" description="Glycosyltransferase subfamily 4-like N-terminal" evidence="3">
    <location>
        <begin position="88"/>
        <end position="185"/>
    </location>
</feature>
<proteinExistence type="predicted"/>
<dbReference type="FunFam" id="3.40.50.2000:FF:000119">
    <property type="entry name" value="Glycosyl transferase group 1"/>
    <property type="match status" value="1"/>
</dbReference>
<dbReference type="Gene3D" id="3.40.50.2000">
    <property type="entry name" value="Glycogen Phosphorylase B"/>
    <property type="match status" value="2"/>
</dbReference>
<sequence>MRVLFNGVTLLKPKTGIAHAAANLHAALVSGYPTDTFWLYPGAWVSRLAGRVFRSPTRVPTASVNKHPGRLKQLARSAIGSVAKAGYAAHFQAAARVGRFDLYHEPNFVPFRTGLPVVVTVFDLSVLLFPQWHPAERVKAHEHAYTRGIERADHVIVGTEAVRAEVQRYLGLSPDRVTAMLCGVGPQFRPQPAGAGVAIRAKHGLPTRYTLYVGTIEPRKNVGMLLRAFCDLPAAQREACPLVLAGGWGWKTEAERELFRSEAKHKGVRHIGYVPDEDLPALYAGADALLYPSFYEGFGMPPVEAMACGTAAVTSTADAVREVVGRNALTIDANDLAGWREVLARVADDPEFLSDYRRRGPAHAATFTWDACARVTYGVYRKVLGREQPPAIPSRPRAAA</sequence>
<feature type="domain" description="Glycosyl transferase family 1" evidence="2">
    <location>
        <begin position="201"/>
        <end position="360"/>
    </location>
</feature>
<dbReference type="PANTHER" id="PTHR46401">
    <property type="entry name" value="GLYCOSYLTRANSFERASE WBBK-RELATED"/>
    <property type="match status" value="1"/>
</dbReference>
<dbReference type="Pfam" id="PF13439">
    <property type="entry name" value="Glyco_transf_4"/>
    <property type="match status" value="1"/>
</dbReference>
<evidence type="ECO:0000313" key="4">
    <source>
        <dbReference type="EMBL" id="QJX00892.1"/>
    </source>
</evidence>
<name>A0A6M5Z5Q3_9BACT</name>
<dbReference type="GO" id="GO:0016757">
    <property type="term" value="F:glycosyltransferase activity"/>
    <property type="evidence" value="ECO:0007669"/>
    <property type="project" value="InterPro"/>
</dbReference>
<protein>
    <submittedName>
        <fullName evidence="4">GT4 family glycosyltransferase</fullName>
    </submittedName>
</protein>